<keyword evidence="5 7" id="KW-0548">Nucleotidyltransferase</keyword>
<dbReference type="RefSeq" id="WP_186506839.1">
    <property type="nucleotide sequence ID" value="NZ_JACNEP010000007.1"/>
</dbReference>
<dbReference type="UniPathway" id="UPA00056">
    <property type="reaction ID" value="UER00093"/>
</dbReference>
<keyword evidence="4 7" id="KW-0808">Transferase</keyword>
<comment type="function">
    <text evidence="7">Catalyzes the formation of 4-diphosphocytidyl-2-C-methyl-D-erythritol from CTP and 2-C-methyl-D-erythritol 4-phosphate (MEP).</text>
</comment>
<proteinExistence type="inferred from homology"/>
<dbReference type="PROSITE" id="PS01295">
    <property type="entry name" value="ISPD"/>
    <property type="match status" value="1"/>
</dbReference>
<evidence type="ECO:0000256" key="5">
    <source>
        <dbReference type="ARBA" id="ARBA00022695"/>
    </source>
</evidence>
<sequence>MSSIAVVVPAAGIGKRMQSEIPKQYLKLHGQTVLEHTLNQLISHSNIAHIYVVLHPDDMLFSTLDIADADWITTVPGGDERSDSVMAGILATNHADWILVHDAARPCVKLDDITNLLKLSKDNTGGILAAPVRDTMKRGDSQHVIKQTVCRENLWHAQTPQFFPKQQLLTALHSCQQAGIAVTDEASAIEQMGGTVKLVEGCYSNIKITHPEDLALAEFYINQQNRTYL</sequence>
<gene>
    <name evidence="7 8" type="primary">ispD</name>
    <name evidence="8" type="ORF">H8B19_10500</name>
</gene>
<name>A0A8J6M519_9ALTE</name>
<reference evidence="8" key="2">
    <citation type="submission" date="2020-08" db="EMBL/GenBank/DDBJ databases">
        <authorList>
            <person name="Lai Q."/>
        </authorList>
    </citation>
    <scope>NUCLEOTIDE SEQUENCE</scope>
    <source>
        <strain evidence="8">S27-2</strain>
    </source>
</reference>
<dbReference type="Proteomes" id="UP000601768">
    <property type="component" value="Unassembled WGS sequence"/>
</dbReference>
<accession>A0A8J6M519</accession>
<evidence type="ECO:0000256" key="1">
    <source>
        <dbReference type="ARBA" id="ARBA00001282"/>
    </source>
</evidence>
<dbReference type="SUPFAM" id="SSF53448">
    <property type="entry name" value="Nucleotide-diphospho-sugar transferases"/>
    <property type="match status" value="1"/>
</dbReference>
<organism evidence="8 9">
    <name type="scientific">Neptunicella marina</name>
    <dbReference type="NCBI Taxonomy" id="2125989"/>
    <lineage>
        <taxon>Bacteria</taxon>
        <taxon>Pseudomonadati</taxon>
        <taxon>Pseudomonadota</taxon>
        <taxon>Gammaproteobacteria</taxon>
        <taxon>Alteromonadales</taxon>
        <taxon>Alteromonadaceae</taxon>
        <taxon>Neptunicella</taxon>
    </lineage>
</organism>
<comment type="similarity">
    <text evidence="3 7">Belongs to the IspD/TarI cytidylyltransferase family. IspD subfamily.</text>
</comment>
<evidence type="ECO:0000256" key="4">
    <source>
        <dbReference type="ARBA" id="ARBA00022679"/>
    </source>
</evidence>
<dbReference type="FunFam" id="3.90.550.10:FF:000003">
    <property type="entry name" value="2-C-methyl-D-erythritol 4-phosphate cytidylyltransferase"/>
    <property type="match status" value="1"/>
</dbReference>
<dbReference type="AlphaFoldDB" id="A0A8J6M519"/>
<dbReference type="InterPro" id="IPR029044">
    <property type="entry name" value="Nucleotide-diphossugar_trans"/>
</dbReference>
<dbReference type="NCBIfam" id="TIGR00453">
    <property type="entry name" value="ispD"/>
    <property type="match status" value="1"/>
</dbReference>
<dbReference type="Gene3D" id="3.90.550.10">
    <property type="entry name" value="Spore Coat Polysaccharide Biosynthesis Protein SpsA, Chain A"/>
    <property type="match status" value="1"/>
</dbReference>
<comment type="caution">
    <text evidence="8">The sequence shown here is derived from an EMBL/GenBank/DDBJ whole genome shotgun (WGS) entry which is preliminary data.</text>
</comment>
<dbReference type="GO" id="GO:0050518">
    <property type="term" value="F:2-C-methyl-D-erythritol 4-phosphate cytidylyltransferase activity"/>
    <property type="evidence" value="ECO:0007669"/>
    <property type="project" value="UniProtKB-UniRule"/>
</dbReference>
<dbReference type="HAMAP" id="MF_00108">
    <property type="entry name" value="IspD"/>
    <property type="match status" value="1"/>
</dbReference>
<evidence type="ECO:0000256" key="2">
    <source>
        <dbReference type="ARBA" id="ARBA00004787"/>
    </source>
</evidence>
<keyword evidence="6 7" id="KW-0414">Isoprene biosynthesis</keyword>
<dbReference type="Pfam" id="PF01128">
    <property type="entry name" value="IspD"/>
    <property type="match status" value="1"/>
</dbReference>
<feature type="site" description="Positions MEP for the nucleophilic attack" evidence="7">
    <location>
        <position position="207"/>
    </location>
</feature>
<evidence type="ECO:0000256" key="6">
    <source>
        <dbReference type="ARBA" id="ARBA00023229"/>
    </source>
</evidence>
<dbReference type="CDD" id="cd02516">
    <property type="entry name" value="CDP-ME_synthetase"/>
    <property type="match status" value="1"/>
</dbReference>
<dbReference type="EC" id="2.7.7.60" evidence="7"/>
<reference evidence="8" key="1">
    <citation type="journal article" date="2018" name="Int. J. Syst. Evol. Microbiol.">
        <title>Neptunicella marina gen. nov., sp. nov., isolated from surface seawater.</title>
        <authorList>
            <person name="Liu X."/>
            <person name="Lai Q."/>
            <person name="Du Y."/>
            <person name="Zhang X."/>
            <person name="Liu Z."/>
            <person name="Sun F."/>
            <person name="Shao Z."/>
        </authorList>
    </citation>
    <scope>NUCLEOTIDE SEQUENCE</scope>
    <source>
        <strain evidence="8">S27-2</strain>
    </source>
</reference>
<dbReference type="InterPro" id="IPR018294">
    <property type="entry name" value="ISPD_synthase_CS"/>
</dbReference>
<dbReference type="GO" id="GO:0019288">
    <property type="term" value="P:isopentenyl diphosphate biosynthetic process, methylerythritol 4-phosphate pathway"/>
    <property type="evidence" value="ECO:0007669"/>
    <property type="project" value="UniProtKB-UniRule"/>
</dbReference>
<comment type="catalytic activity">
    <reaction evidence="1 7">
        <text>2-C-methyl-D-erythritol 4-phosphate + CTP + H(+) = 4-CDP-2-C-methyl-D-erythritol + diphosphate</text>
        <dbReference type="Rhea" id="RHEA:13429"/>
        <dbReference type="ChEBI" id="CHEBI:15378"/>
        <dbReference type="ChEBI" id="CHEBI:33019"/>
        <dbReference type="ChEBI" id="CHEBI:37563"/>
        <dbReference type="ChEBI" id="CHEBI:57823"/>
        <dbReference type="ChEBI" id="CHEBI:58262"/>
        <dbReference type="EC" id="2.7.7.60"/>
    </reaction>
</comment>
<dbReference type="InterPro" id="IPR034683">
    <property type="entry name" value="IspD/TarI"/>
</dbReference>
<feature type="site" description="Transition state stabilizer" evidence="7">
    <location>
        <position position="23"/>
    </location>
</feature>
<protein>
    <recommendedName>
        <fullName evidence="7">2-C-methyl-D-erythritol 4-phosphate cytidylyltransferase</fullName>
        <ecNumber evidence="7">2.7.7.60</ecNumber>
    </recommendedName>
    <alternativeName>
        <fullName evidence="7">4-diphosphocytidyl-2C-methyl-D-erythritol synthase</fullName>
    </alternativeName>
    <alternativeName>
        <fullName evidence="7">MEP cytidylyltransferase</fullName>
        <shortName evidence="7">MCT</shortName>
    </alternativeName>
</protein>
<feature type="site" description="Positions MEP for the nucleophilic attack" evidence="7">
    <location>
        <position position="151"/>
    </location>
</feature>
<dbReference type="PANTHER" id="PTHR32125:SF4">
    <property type="entry name" value="2-C-METHYL-D-ERYTHRITOL 4-PHOSPHATE CYTIDYLYLTRANSFERASE, CHLOROPLASTIC"/>
    <property type="match status" value="1"/>
</dbReference>
<dbReference type="InterPro" id="IPR050088">
    <property type="entry name" value="IspD/TarI_cytidylyltransf_bact"/>
</dbReference>
<dbReference type="InterPro" id="IPR001228">
    <property type="entry name" value="IspD"/>
</dbReference>
<comment type="pathway">
    <text evidence="2 7">Isoprenoid biosynthesis; isopentenyl diphosphate biosynthesis via DXP pathway; isopentenyl diphosphate from 1-deoxy-D-xylulose 5-phosphate: step 2/6.</text>
</comment>
<feature type="site" description="Transition state stabilizer" evidence="7">
    <location>
        <position position="16"/>
    </location>
</feature>
<dbReference type="PANTHER" id="PTHR32125">
    <property type="entry name" value="2-C-METHYL-D-ERYTHRITOL 4-PHOSPHATE CYTIDYLYLTRANSFERASE, CHLOROPLASTIC"/>
    <property type="match status" value="1"/>
</dbReference>
<keyword evidence="9" id="KW-1185">Reference proteome</keyword>
<evidence type="ECO:0000313" key="8">
    <source>
        <dbReference type="EMBL" id="MBC3766311.1"/>
    </source>
</evidence>
<evidence type="ECO:0000313" key="9">
    <source>
        <dbReference type="Proteomes" id="UP000601768"/>
    </source>
</evidence>
<dbReference type="EMBL" id="JACNEP010000007">
    <property type="protein sequence ID" value="MBC3766311.1"/>
    <property type="molecule type" value="Genomic_DNA"/>
</dbReference>
<evidence type="ECO:0000256" key="7">
    <source>
        <dbReference type="HAMAP-Rule" id="MF_00108"/>
    </source>
</evidence>
<evidence type="ECO:0000256" key="3">
    <source>
        <dbReference type="ARBA" id="ARBA00009789"/>
    </source>
</evidence>